<comment type="caution">
    <text evidence="1">The sequence shown here is derived from an EMBL/GenBank/DDBJ whole genome shotgun (WGS) entry which is preliminary data.</text>
</comment>
<dbReference type="Proteomes" id="UP000037210">
    <property type="component" value="Unassembled WGS sequence"/>
</dbReference>
<dbReference type="PANTHER" id="PTHR42869:SF1">
    <property type="entry name" value="SLL0572 PROTEIN"/>
    <property type="match status" value="1"/>
</dbReference>
<sequence length="443" mass="49524">MARRALIMGAAGRDFHNFNVFFRDNPRYEVVAFTVAQISELDSSAGIERRTYPPDLAGERYPRGIGIHPEEMLEELIESLDVDDVFFSYSDVSHEHVMHEASRVLAAGASFTLLGPEDTMIVSEKPVISVCAARTGSGKSPVSRWLVSRLKERGRRTVVIRHPMPYGVLEKQRVQRFETFEDLDRNDCTIEEREDYEPHIERGAVVYAGVDYEAVLEEAEKEAEVIVWDGGNNDLPFYHPALHIVVVDPHRAGHELSYHPGETNVRMADIIVVSKVNTATAEGIEKVEENVRSVNPEARMIRAAIAITAEDEAEIRGKRVLVVEDGPTLTHGGMSYGAATIKARELGAEIVDPRPYASGSIKEIYALYPHLGEVLPAVGYSEHQMKELSEVINGVPCDLVLLGTPTDIRRYLDVERPIKRVRYELEEAVPGELEAAIFDRLKI</sequence>
<dbReference type="PATRIC" id="fig|1685127.3.peg.1292"/>
<protein>
    <submittedName>
        <fullName evidence="1">GTPase</fullName>
    </submittedName>
</protein>
<dbReference type="InterPro" id="IPR027417">
    <property type="entry name" value="P-loop_NTPase"/>
</dbReference>
<proteinExistence type="predicted"/>
<evidence type="ECO:0000313" key="1">
    <source>
        <dbReference type="EMBL" id="KON30050.1"/>
    </source>
</evidence>
<dbReference type="EMBL" id="LFWZ01000043">
    <property type="protein sequence ID" value="KON30050.1"/>
    <property type="molecule type" value="Genomic_DNA"/>
</dbReference>
<name>A0A0M0BNY4_9ARCH</name>
<evidence type="ECO:0000313" key="2">
    <source>
        <dbReference type="Proteomes" id="UP000037210"/>
    </source>
</evidence>
<dbReference type="AlphaFoldDB" id="A0A0M0BNY4"/>
<accession>A0A0M0BNY4</accession>
<dbReference type="SUPFAM" id="SSF52540">
    <property type="entry name" value="P-loop containing nucleoside triphosphate hydrolases"/>
    <property type="match status" value="1"/>
</dbReference>
<dbReference type="InterPro" id="IPR053199">
    <property type="entry name" value="cDPG_synthetase-like"/>
</dbReference>
<dbReference type="PANTHER" id="PTHR42869">
    <property type="entry name" value="SLL0572 PROTEIN"/>
    <property type="match status" value="1"/>
</dbReference>
<gene>
    <name evidence="1" type="ORF">AC482_04845</name>
</gene>
<reference evidence="1 2" key="1">
    <citation type="submission" date="2015-06" db="EMBL/GenBank/DDBJ databases">
        <title>New insights into the roles of widespread benthic archaea in carbon and nitrogen cycling.</title>
        <authorList>
            <person name="Lazar C.S."/>
            <person name="Baker B.J."/>
            <person name="Seitz K.W."/>
            <person name="Hyde A.S."/>
            <person name="Dick G.J."/>
            <person name="Hinrichs K.-U."/>
            <person name="Teske A.P."/>
        </authorList>
    </citation>
    <scope>NUCLEOTIDE SEQUENCE [LARGE SCALE GENOMIC DNA]</scope>
    <source>
        <strain evidence="1">DG-45</strain>
    </source>
</reference>
<dbReference type="Gene3D" id="3.40.50.300">
    <property type="entry name" value="P-loop containing nucleotide triphosphate hydrolases"/>
    <property type="match status" value="1"/>
</dbReference>
<organism evidence="1 2">
    <name type="scientific">miscellaneous Crenarchaeota group-15 archaeon DG-45</name>
    <dbReference type="NCBI Taxonomy" id="1685127"/>
    <lineage>
        <taxon>Archaea</taxon>
        <taxon>Candidatus Bathyarchaeota</taxon>
        <taxon>MCG-15</taxon>
    </lineage>
</organism>
<dbReference type="CDD" id="cd01983">
    <property type="entry name" value="SIMIBI"/>
    <property type="match status" value="1"/>
</dbReference>